<name>A0ABR1G4M2_AURAN</name>
<feature type="domain" description="PIK helical" evidence="5">
    <location>
        <begin position="1"/>
        <end position="137"/>
    </location>
</feature>
<dbReference type="InterPro" id="IPR029063">
    <property type="entry name" value="SAM-dependent_MTases_sf"/>
</dbReference>
<feature type="compositionally biased region" description="Low complexity" evidence="3">
    <location>
        <begin position="298"/>
        <end position="308"/>
    </location>
</feature>
<dbReference type="Proteomes" id="UP001363151">
    <property type="component" value="Unassembled WGS sequence"/>
</dbReference>
<keyword evidence="1" id="KW-0808">Transferase</keyword>
<dbReference type="PROSITE" id="PS51545">
    <property type="entry name" value="PIK_HELICAL"/>
    <property type="match status" value="1"/>
</dbReference>
<feature type="compositionally biased region" description="Basic and acidic residues" evidence="3">
    <location>
        <begin position="456"/>
        <end position="466"/>
    </location>
</feature>
<dbReference type="SMART" id="SM00146">
    <property type="entry name" value="PI3Kc"/>
    <property type="match status" value="1"/>
</dbReference>
<dbReference type="SUPFAM" id="SSF56112">
    <property type="entry name" value="Protein kinase-like (PK-like)"/>
    <property type="match status" value="1"/>
</dbReference>
<dbReference type="PROSITE" id="PS50290">
    <property type="entry name" value="PI3_4_KINASE_3"/>
    <property type="match status" value="1"/>
</dbReference>
<comment type="caution">
    <text evidence="6">The sequence shown here is derived from an EMBL/GenBank/DDBJ whole genome shotgun (WGS) entry which is preliminary data.</text>
</comment>
<protein>
    <submittedName>
        <fullName evidence="6">1-phosphatidylinositol 4-kinase</fullName>
    </submittedName>
</protein>
<dbReference type="PANTHER" id="PTHR10048:SF22">
    <property type="entry name" value="PHOSPHATIDYLINOSITOL 4-KINASE BETA"/>
    <property type="match status" value="1"/>
</dbReference>
<dbReference type="InterPro" id="IPR016024">
    <property type="entry name" value="ARM-type_fold"/>
</dbReference>
<dbReference type="SUPFAM" id="SSF48371">
    <property type="entry name" value="ARM repeat"/>
    <property type="match status" value="1"/>
</dbReference>
<feature type="compositionally biased region" description="Low complexity" evidence="3">
    <location>
        <begin position="370"/>
        <end position="379"/>
    </location>
</feature>
<dbReference type="SUPFAM" id="SSF53335">
    <property type="entry name" value="S-adenosyl-L-methionine-dependent methyltransferases"/>
    <property type="match status" value="1"/>
</dbReference>
<feature type="domain" description="PI3K/PI4K catalytic" evidence="4">
    <location>
        <begin position="440"/>
        <end position="636"/>
    </location>
</feature>
<dbReference type="PROSITE" id="PS00915">
    <property type="entry name" value="PI3_4_KINASE_1"/>
    <property type="match status" value="1"/>
</dbReference>
<dbReference type="InterPro" id="IPR001263">
    <property type="entry name" value="PI3K_accessory_dom"/>
</dbReference>
<accession>A0ABR1G4M2</accession>
<sequence>MGCGPSQLKRHENDLKMVEQLLAKDGATLDAGTTALLIWKCRRDPRLVAAAAAWLEKHSDARRAFDGVEFYLPQLSHMLVHLDVDWPAGTLERFALVVAQQSPHFALQLHWILRAALEDYAPRGDGSGGHERYYRRCAHLAADVESCVAHGSAPENLEELFVAGLIGRDELGARARRSRRPWPSASTDTWRSVLRIVPDEGSVFNTKERCPCLVYFETAQEPGLEGLDVANVVHAHVAGPDAALPGRGRGASAPEKQVPKTPTERRRAGSFDSEQSPLTPRGASAEPPRFGIRRGSRGRSSPPGDGSPAKPGRRSSTARGAALSIWRPERRGSASPAEATPSPMHAAEKAVELAPSGNDEPPPRPDLPLRRATGAGAPRVRARVARPGAREPRPRLLGRAVSQEPAPLLAAAEPPQEHDRPSDASAGRWSFGEGPSMWARPSEARHPELSHGAGWKAKEQAARDKSPFAASAPSWRLQAVIVKSNDDLRQEVFVVQLIAHYARAFRSAKLGLFLRPYRIVAVSSATGLIELVKESTSLDRLYASSGGGLKAHFESTFGPPGSPELSAAVARFAESLRAASFVCYVLAIKDRHNGNILLDAQGRIVHIDFGFVLGHATGGAFSMERAPFKLTGDFLDSATTGWSASRRRWATPSDGDRSECLELPTKHENRRTFVFRESAMLTIETCSFYEGKLGHAIWPAAVAAAIWARRPPELFDGKTVLELGSGVGTFGIAVAALTPAKRVVLSDLDAVETSAT</sequence>
<evidence type="ECO:0000256" key="3">
    <source>
        <dbReference type="SAM" id="MobiDB-lite"/>
    </source>
</evidence>
<dbReference type="InterPro" id="IPR011009">
    <property type="entry name" value="Kinase-like_dom_sf"/>
</dbReference>
<evidence type="ECO:0000256" key="2">
    <source>
        <dbReference type="ARBA" id="ARBA00022777"/>
    </source>
</evidence>
<proteinExistence type="predicted"/>
<dbReference type="Pfam" id="PF00454">
    <property type="entry name" value="PI3_PI4_kinase"/>
    <property type="match status" value="1"/>
</dbReference>
<dbReference type="Gene3D" id="1.10.1070.11">
    <property type="entry name" value="Phosphatidylinositol 3-/4-kinase, catalytic domain"/>
    <property type="match status" value="1"/>
</dbReference>
<evidence type="ECO:0000259" key="4">
    <source>
        <dbReference type="PROSITE" id="PS50290"/>
    </source>
</evidence>
<evidence type="ECO:0000313" key="7">
    <source>
        <dbReference type="Proteomes" id="UP001363151"/>
    </source>
</evidence>
<dbReference type="InterPro" id="IPR018936">
    <property type="entry name" value="PI3/4_kinase_CS"/>
</dbReference>
<dbReference type="InterPro" id="IPR015433">
    <property type="entry name" value="PI3/4_kinase"/>
</dbReference>
<dbReference type="Pfam" id="PF10294">
    <property type="entry name" value="Methyltransf_16"/>
    <property type="match status" value="1"/>
</dbReference>
<feature type="region of interest" description="Disordered" evidence="3">
    <location>
        <begin position="241"/>
        <end position="468"/>
    </location>
</feature>
<dbReference type="Gene3D" id="3.40.50.150">
    <property type="entry name" value="Vaccinia Virus protein VP39"/>
    <property type="match status" value="1"/>
</dbReference>
<evidence type="ECO:0000313" key="6">
    <source>
        <dbReference type="EMBL" id="KAK7247942.1"/>
    </source>
</evidence>
<dbReference type="InterPro" id="IPR042236">
    <property type="entry name" value="PI3K_accessory_sf"/>
</dbReference>
<keyword evidence="2" id="KW-0418">Kinase</keyword>
<reference evidence="6 7" key="1">
    <citation type="submission" date="2024-03" db="EMBL/GenBank/DDBJ databases">
        <title>Aureococcus anophagefferens CCMP1851 and Kratosvirus quantuckense: Draft genome of a second virus-susceptible host strain in the model system.</title>
        <authorList>
            <person name="Chase E."/>
            <person name="Truchon A.R."/>
            <person name="Schepens W."/>
            <person name="Wilhelm S.W."/>
        </authorList>
    </citation>
    <scope>NUCLEOTIDE SEQUENCE [LARGE SCALE GENOMIC DNA]</scope>
    <source>
        <strain evidence="6 7">CCMP1851</strain>
    </source>
</reference>
<evidence type="ECO:0000259" key="5">
    <source>
        <dbReference type="PROSITE" id="PS51545"/>
    </source>
</evidence>
<dbReference type="Gene3D" id="3.30.1010.10">
    <property type="entry name" value="Phosphatidylinositol 3-kinase Catalytic Subunit, Chain A, domain 4"/>
    <property type="match status" value="1"/>
</dbReference>
<keyword evidence="7" id="KW-1185">Reference proteome</keyword>
<evidence type="ECO:0000256" key="1">
    <source>
        <dbReference type="ARBA" id="ARBA00022679"/>
    </source>
</evidence>
<dbReference type="EMBL" id="JBBJCI010000123">
    <property type="protein sequence ID" value="KAK7247942.1"/>
    <property type="molecule type" value="Genomic_DNA"/>
</dbReference>
<gene>
    <name evidence="6" type="primary">PI4KB</name>
    <name evidence="6" type="ORF">SO694_00085042</name>
</gene>
<dbReference type="InterPro" id="IPR036940">
    <property type="entry name" value="PI3/4_kinase_cat_sf"/>
</dbReference>
<dbReference type="Gene3D" id="1.25.40.70">
    <property type="entry name" value="Phosphatidylinositol 3-kinase, accessory domain (PIK)"/>
    <property type="match status" value="1"/>
</dbReference>
<dbReference type="InterPro" id="IPR019410">
    <property type="entry name" value="Methyltransf_16"/>
</dbReference>
<feature type="compositionally biased region" description="Low complexity" evidence="3">
    <location>
        <begin position="395"/>
        <end position="414"/>
    </location>
</feature>
<organism evidence="6 7">
    <name type="scientific">Aureococcus anophagefferens</name>
    <name type="common">Harmful bloom alga</name>
    <dbReference type="NCBI Taxonomy" id="44056"/>
    <lineage>
        <taxon>Eukaryota</taxon>
        <taxon>Sar</taxon>
        <taxon>Stramenopiles</taxon>
        <taxon>Ochrophyta</taxon>
        <taxon>Pelagophyceae</taxon>
        <taxon>Pelagomonadales</taxon>
        <taxon>Pelagomonadaceae</taxon>
        <taxon>Aureococcus</taxon>
    </lineage>
</organism>
<dbReference type="InterPro" id="IPR000403">
    <property type="entry name" value="PI3/4_kinase_cat_dom"/>
</dbReference>
<dbReference type="PANTHER" id="PTHR10048">
    <property type="entry name" value="PHOSPHATIDYLINOSITOL KINASE"/>
    <property type="match status" value="1"/>
</dbReference>